<dbReference type="Gene3D" id="3.55.50.30">
    <property type="match status" value="1"/>
</dbReference>
<sequence>MTQEYIRQLARKFISGTASEEEKRILHDWYDRRALDEQPSETVFTRNPETADEIKNRMLANLKAMQQPEARTPEARTPEARTFDFSGLKRLVTWTTAAAALIIAGFLFWTNSHKPAASEMHLVQAPLGKTLKVRLPDGSSVWLNAGSSMRYPDHFAGKTREVVLKEGQAFFDIVHLPGKPFVVHAKTLDITVLGTSFDVKAYKNDRHIKVSVKTGKVGVTLRDKPESPALMLLPAEQAVLPEKTAKIQVAEISKPAIASWKDNRLVFEDELLSEVFHVLERKYRKHIIIEKEDLTAEKISFTLDNQPITDVLKVMSFSKKFNYSQLNDSTIVIR</sequence>
<dbReference type="InterPro" id="IPR012373">
    <property type="entry name" value="Ferrdict_sens_TM"/>
</dbReference>
<dbReference type="Pfam" id="PF04773">
    <property type="entry name" value="FecR"/>
    <property type="match status" value="1"/>
</dbReference>
<name>A0A5M8QKP2_9BACT</name>
<keyword evidence="1" id="KW-0812">Transmembrane</keyword>
<dbReference type="Gene3D" id="2.60.120.1440">
    <property type="match status" value="1"/>
</dbReference>
<keyword evidence="5" id="KW-1185">Reference proteome</keyword>
<accession>A0A5M8QKP2</accession>
<protein>
    <submittedName>
        <fullName evidence="4">DUF4974 domain-containing protein</fullName>
    </submittedName>
</protein>
<comment type="caution">
    <text evidence="4">The sequence shown here is derived from an EMBL/GenBank/DDBJ whole genome shotgun (WGS) entry which is preliminary data.</text>
</comment>
<keyword evidence="1" id="KW-0472">Membrane</keyword>
<evidence type="ECO:0000313" key="5">
    <source>
        <dbReference type="Proteomes" id="UP000323994"/>
    </source>
</evidence>
<dbReference type="RefSeq" id="WP_139014005.1">
    <property type="nucleotide sequence ID" value="NZ_VBSN01000066.1"/>
</dbReference>
<evidence type="ECO:0000256" key="1">
    <source>
        <dbReference type="SAM" id="Phobius"/>
    </source>
</evidence>
<evidence type="ECO:0000259" key="3">
    <source>
        <dbReference type="Pfam" id="PF16344"/>
    </source>
</evidence>
<evidence type="ECO:0000259" key="2">
    <source>
        <dbReference type="Pfam" id="PF04773"/>
    </source>
</evidence>
<dbReference type="InterPro" id="IPR006860">
    <property type="entry name" value="FecR"/>
</dbReference>
<keyword evidence="1" id="KW-1133">Transmembrane helix</keyword>
<feature type="domain" description="Protein FecR C-terminal" evidence="3">
    <location>
        <begin position="264"/>
        <end position="333"/>
    </location>
</feature>
<proteinExistence type="predicted"/>
<dbReference type="PANTHER" id="PTHR30273">
    <property type="entry name" value="PERIPLASMIC SIGNAL SENSOR AND SIGMA FACTOR ACTIVATOR FECR-RELATED"/>
    <property type="match status" value="1"/>
</dbReference>
<dbReference type="InterPro" id="IPR032508">
    <property type="entry name" value="FecR_C"/>
</dbReference>
<reference evidence="4 5" key="1">
    <citation type="submission" date="2019-05" db="EMBL/GenBank/DDBJ databases">
        <authorList>
            <person name="Qu J.-H."/>
        </authorList>
    </citation>
    <scope>NUCLEOTIDE SEQUENCE [LARGE SCALE GENOMIC DNA]</scope>
    <source>
        <strain evidence="4 5">NS28</strain>
    </source>
</reference>
<dbReference type="GO" id="GO:0016989">
    <property type="term" value="F:sigma factor antagonist activity"/>
    <property type="evidence" value="ECO:0007669"/>
    <property type="project" value="TreeGrafter"/>
</dbReference>
<dbReference type="OrthoDB" id="1452822at2"/>
<organism evidence="4 5">
    <name type="scientific">Dyadobacter flavalbus</name>
    <dbReference type="NCBI Taxonomy" id="2579942"/>
    <lineage>
        <taxon>Bacteria</taxon>
        <taxon>Pseudomonadati</taxon>
        <taxon>Bacteroidota</taxon>
        <taxon>Cytophagia</taxon>
        <taxon>Cytophagales</taxon>
        <taxon>Spirosomataceae</taxon>
        <taxon>Dyadobacter</taxon>
    </lineage>
</organism>
<dbReference type="PIRSF" id="PIRSF018266">
    <property type="entry name" value="FecR"/>
    <property type="match status" value="1"/>
</dbReference>
<dbReference type="PANTHER" id="PTHR30273:SF2">
    <property type="entry name" value="PROTEIN FECR"/>
    <property type="match status" value="1"/>
</dbReference>
<feature type="transmembrane region" description="Helical" evidence="1">
    <location>
        <begin position="91"/>
        <end position="109"/>
    </location>
</feature>
<dbReference type="Proteomes" id="UP000323994">
    <property type="component" value="Unassembled WGS sequence"/>
</dbReference>
<dbReference type="AlphaFoldDB" id="A0A5M8QKP2"/>
<evidence type="ECO:0000313" key="4">
    <source>
        <dbReference type="EMBL" id="KAA6436685.1"/>
    </source>
</evidence>
<dbReference type="Pfam" id="PF16344">
    <property type="entry name" value="FecR_C"/>
    <property type="match status" value="1"/>
</dbReference>
<feature type="domain" description="FecR protein" evidence="2">
    <location>
        <begin position="128"/>
        <end position="217"/>
    </location>
</feature>
<dbReference type="EMBL" id="VBSN01000066">
    <property type="protein sequence ID" value="KAA6436685.1"/>
    <property type="molecule type" value="Genomic_DNA"/>
</dbReference>
<gene>
    <name evidence="4" type="ORF">FEM33_21325</name>
</gene>